<proteinExistence type="predicted"/>
<gene>
    <name evidence="2" type="ORF">EHS24_004822</name>
</gene>
<keyword evidence="3" id="KW-1185">Reference proteome</keyword>
<evidence type="ECO:0000256" key="1">
    <source>
        <dbReference type="SAM" id="MobiDB-lite"/>
    </source>
</evidence>
<protein>
    <submittedName>
        <fullName evidence="2">Uncharacterized protein</fullName>
    </submittedName>
</protein>
<evidence type="ECO:0000313" key="3">
    <source>
        <dbReference type="Proteomes" id="UP000279236"/>
    </source>
</evidence>
<dbReference type="RefSeq" id="XP_028479338.1">
    <property type="nucleotide sequence ID" value="XM_028620366.1"/>
</dbReference>
<dbReference type="GeneID" id="39589365"/>
<comment type="caution">
    <text evidence="2">The sequence shown here is derived from an EMBL/GenBank/DDBJ whole genome shotgun (WGS) entry which is preliminary data.</text>
</comment>
<reference evidence="2 3" key="1">
    <citation type="submission" date="2018-11" db="EMBL/GenBank/DDBJ databases">
        <title>Genome sequence of Apiotrichum porosum DSM 27194.</title>
        <authorList>
            <person name="Aliyu H."/>
            <person name="Gorte O."/>
            <person name="Ochsenreither K."/>
        </authorList>
    </citation>
    <scope>NUCLEOTIDE SEQUENCE [LARGE SCALE GENOMIC DNA]</scope>
    <source>
        <strain evidence="2 3">DSM 27194</strain>
    </source>
</reference>
<feature type="region of interest" description="Disordered" evidence="1">
    <location>
        <begin position="102"/>
        <end position="141"/>
    </location>
</feature>
<sequence length="235" mass="25950">MSSALHSHEPTALTHLSLPAILLASQELALFPDLVRWAHDGFTAPFEPDQVFQVIGFVSLVQSSPDEAAVEAADELWLLMLDLFMQEHAMIEYLKDDATTTVESTTDSSETLSVTSYPSTPSSSRNMSSSNRPQAYYSGDYEPPASSAVDNLLDEIHVLRYRVASLEDEMYWAERRVRDLRILEELGGGEGPSSESVEDADERIYIIEVSPEGSAQWSPSQSVLYPSDPYVGVAL</sequence>
<organism evidence="2 3">
    <name type="scientific">Apiotrichum porosum</name>
    <dbReference type="NCBI Taxonomy" id="105984"/>
    <lineage>
        <taxon>Eukaryota</taxon>
        <taxon>Fungi</taxon>
        <taxon>Dikarya</taxon>
        <taxon>Basidiomycota</taxon>
        <taxon>Agaricomycotina</taxon>
        <taxon>Tremellomycetes</taxon>
        <taxon>Trichosporonales</taxon>
        <taxon>Trichosporonaceae</taxon>
        <taxon>Apiotrichum</taxon>
    </lineage>
</organism>
<dbReference type="Proteomes" id="UP000279236">
    <property type="component" value="Unassembled WGS sequence"/>
</dbReference>
<dbReference type="AlphaFoldDB" id="A0A427Y632"/>
<evidence type="ECO:0000313" key="2">
    <source>
        <dbReference type="EMBL" id="RSH86553.1"/>
    </source>
</evidence>
<feature type="compositionally biased region" description="Low complexity" evidence="1">
    <location>
        <begin position="102"/>
        <end position="132"/>
    </location>
</feature>
<accession>A0A427Y632</accession>
<dbReference type="EMBL" id="RSCE01000002">
    <property type="protein sequence ID" value="RSH86553.1"/>
    <property type="molecule type" value="Genomic_DNA"/>
</dbReference>
<name>A0A427Y632_9TREE</name>